<evidence type="ECO:0000256" key="6">
    <source>
        <dbReference type="RuleBase" id="RU362079"/>
    </source>
</evidence>
<dbReference type="GO" id="GO:0046654">
    <property type="term" value="P:tetrahydrofolate biosynthetic process"/>
    <property type="evidence" value="ECO:0007669"/>
    <property type="project" value="UniProtKB-UniRule"/>
</dbReference>
<feature type="domain" description="Dihydroneopterin aldolase/epimerase" evidence="7">
    <location>
        <begin position="4"/>
        <end position="118"/>
    </location>
</feature>
<dbReference type="PANTHER" id="PTHR42844:SF1">
    <property type="entry name" value="DIHYDRONEOPTERIN ALDOLASE 1-RELATED"/>
    <property type="match status" value="1"/>
</dbReference>
<dbReference type="RefSeq" id="WP_078818820.1">
    <property type="nucleotide sequence ID" value="NZ_FUYJ01000013.1"/>
</dbReference>
<dbReference type="GO" id="GO:0005737">
    <property type="term" value="C:cytoplasm"/>
    <property type="evidence" value="ECO:0007669"/>
    <property type="project" value="TreeGrafter"/>
</dbReference>
<dbReference type="GO" id="GO:0046656">
    <property type="term" value="P:folic acid biosynthetic process"/>
    <property type="evidence" value="ECO:0007669"/>
    <property type="project" value="UniProtKB-UniRule"/>
</dbReference>
<evidence type="ECO:0000259" key="7">
    <source>
        <dbReference type="SMART" id="SM00905"/>
    </source>
</evidence>
<comment type="similarity">
    <text evidence="3 6">Belongs to the DHNA family.</text>
</comment>
<reference evidence="9" key="1">
    <citation type="submission" date="2017-02" db="EMBL/GenBank/DDBJ databases">
        <authorList>
            <person name="Varghese N."/>
            <person name="Submissions S."/>
        </authorList>
    </citation>
    <scope>NUCLEOTIDE SEQUENCE [LARGE SCALE GENOMIC DNA]</scope>
    <source>
        <strain evidence="9">DSM 23966</strain>
    </source>
</reference>
<dbReference type="Proteomes" id="UP000190042">
    <property type="component" value="Unassembled WGS sequence"/>
</dbReference>
<dbReference type="EC" id="4.1.2.25" evidence="6"/>
<organism evidence="8 9">
    <name type="scientific">Sporosarcina newyorkensis</name>
    <dbReference type="NCBI Taxonomy" id="759851"/>
    <lineage>
        <taxon>Bacteria</taxon>
        <taxon>Bacillati</taxon>
        <taxon>Bacillota</taxon>
        <taxon>Bacilli</taxon>
        <taxon>Bacillales</taxon>
        <taxon>Caryophanaceae</taxon>
        <taxon>Sporosarcina</taxon>
    </lineage>
</organism>
<dbReference type="InterPro" id="IPR006156">
    <property type="entry name" value="Dihydroneopterin_aldolase"/>
</dbReference>
<protein>
    <recommendedName>
        <fullName evidence="6">7,8-dihydroneopterin aldolase</fullName>
        <ecNumber evidence="6">4.1.2.25</ecNumber>
    </recommendedName>
</protein>
<evidence type="ECO:0000256" key="3">
    <source>
        <dbReference type="ARBA" id="ARBA00005708"/>
    </source>
</evidence>
<dbReference type="NCBIfam" id="TIGR00525">
    <property type="entry name" value="folB"/>
    <property type="match status" value="1"/>
</dbReference>
<evidence type="ECO:0000313" key="9">
    <source>
        <dbReference type="Proteomes" id="UP000190042"/>
    </source>
</evidence>
<evidence type="ECO:0000256" key="1">
    <source>
        <dbReference type="ARBA" id="ARBA00001353"/>
    </source>
</evidence>
<dbReference type="InterPro" id="IPR006157">
    <property type="entry name" value="FolB_dom"/>
</dbReference>
<dbReference type="SMART" id="SM00905">
    <property type="entry name" value="FolB"/>
    <property type="match status" value="1"/>
</dbReference>
<dbReference type="Pfam" id="PF02152">
    <property type="entry name" value="FolB"/>
    <property type="match status" value="1"/>
</dbReference>
<dbReference type="EMBL" id="FUYJ01000013">
    <property type="protein sequence ID" value="SKB07342.1"/>
    <property type="molecule type" value="Genomic_DNA"/>
</dbReference>
<evidence type="ECO:0000256" key="5">
    <source>
        <dbReference type="ARBA" id="ARBA00023239"/>
    </source>
</evidence>
<keyword evidence="9" id="KW-1185">Reference proteome</keyword>
<evidence type="ECO:0000313" key="8">
    <source>
        <dbReference type="EMBL" id="SKB07342.1"/>
    </source>
</evidence>
<dbReference type="SUPFAM" id="SSF55620">
    <property type="entry name" value="Tetrahydrobiopterin biosynthesis enzymes-like"/>
    <property type="match status" value="1"/>
</dbReference>
<sequence>MDYIHLNDMEFYGYHGALPEENKLGQRFRLTVSLATDLAEAGQTDDLSKTVNYAEVYEMCKRIVEGEAVRLIETVAETIAGTIMTDFAEKVIGVRVVLVKPDPPIHGHYASVAVEIKRGRFS</sequence>
<dbReference type="UniPathway" id="UPA00077">
    <property type="reaction ID" value="UER00154"/>
</dbReference>
<keyword evidence="5 6" id="KW-0456">Lyase</keyword>
<dbReference type="AlphaFoldDB" id="A0A1T4YZZ8"/>
<gene>
    <name evidence="8" type="ORF">SAMN04244570_0362</name>
</gene>
<dbReference type="InterPro" id="IPR043133">
    <property type="entry name" value="GTP-CH-I_C/QueF"/>
</dbReference>
<comment type="pathway">
    <text evidence="2 6">Cofactor biosynthesis; tetrahydrofolate biosynthesis; 2-amino-4-hydroxy-6-hydroxymethyl-7,8-dihydropteridine diphosphate from 7,8-dihydroneopterin triphosphate: step 3/4.</text>
</comment>
<evidence type="ECO:0000256" key="4">
    <source>
        <dbReference type="ARBA" id="ARBA00022909"/>
    </source>
</evidence>
<comment type="catalytic activity">
    <reaction evidence="1 6">
        <text>7,8-dihydroneopterin = 6-hydroxymethyl-7,8-dihydropterin + glycolaldehyde</text>
        <dbReference type="Rhea" id="RHEA:10540"/>
        <dbReference type="ChEBI" id="CHEBI:17001"/>
        <dbReference type="ChEBI" id="CHEBI:17071"/>
        <dbReference type="ChEBI" id="CHEBI:44841"/>
        <dbReference type="EC" id="4.1.2.25"/>
    </reaction>
</comment>
<dbReference type="FunFam" id="3.30.1130.10:FF:000003">
    <property type="entry name" value="7,8-dihydroneopterin aldolase"/>
    <property type="match status" value="1"/>
</dbReference>
<comment type="function">
    <text evidence="6">Catalyzes the conversion of 7,8-dihydroneopterin to 6-hydroxymethyl-7,8-dihydropterin.</text>
</comment>
<dbReference type="CDD" id="cd00534">
    <property type="entry name" value="DHNA_DHNTPE"/>
    <property type="match status" value="1"/>
</dbReference>
<keyword evidence="4 6" id="KW-0289">Folate biosynthesis</keyword>
<dbReference type="NCBIfam" id="TIGR00526">
    <property type="entry name" value="folB_dom"/>
    <property type="match status" value="1"/>
</dbReference>
<dbReference type="Gene3D" id="3.30.1130.10">
    <property type="match status" value="1"/>
</dbReference>
<accession>A0A1T4YZZ8</accession>
<dbReference type="GO" id="GO:0004150">
    <property type="term" value="F:dihydroneopterin aldolase activity"/>
    <property type="evidence" value="ECO:0007669"/>
    <property type="project" value="UniProtKB-UniRule"/>
</dbReference>
<dbReference type="PANTHER" id="PTHR42844">
    <property type="entry name" value="DIHYDRONEOPTERIN ALDOLASE 1-RELATED"/>
    <property type="match status" value="1"/>
</dbReference>
<name>A0A1T4YZZ8_9BACL</name>
<evidence type="ECO:0000256" key="2">
    <source>
        <dbReference type="ARBA" id="ARBA00005013"/>
    </source>
</evidence>
<proteinExistence type="inferred from homology"/>